<accession>A0ABV2ASW5</accession>
<evidence type="ECO:0000313" key="2">
    <source>
        <dbReference type="Proteomes" id="UP001439008"/>
    </source>
</evidence>
<evidence type="ECO:0000313" key="1">
    <source>
        <dbReference type="EMBL" id="MES1922742.1"/>
    </source>
</evidence>
<organism evidence="1 2">
    <name type="scientific">Bonamia ostreae</name>
    <dbReference type="NCBI Taxonomy" id="126728"/>
    <lineage>
        <taxon>Eukaryota</taxon>
        <taxon>Sar</taxon>
        <taxon>Rhizaria</taxon>
        <taxon>Endomyxa</taxon>
        <taxon>Ascetosporea</taxon>
        <taxon>Haplosporida</taxon>
        <taxon>Bonamia</taxon>
    </lineage>
</organism>
<keyword evidence="2" id="KW-1185">Reference proteome</keyword>
<reference evidence="1 2" key="1">
    <citation type="journal article" date="2024" name="BMC Biol.">
        <title>Comparative genomics of Ascetosporea gives new insight into the evolutionary basis for animal parasitism in Rhizaria.</title>
        <authorList>
            <person name="Hiltunen Thoren M."/>
            <person name="Onut-Brannstrom I."/>
            <person name="Alfjorden A."/>
            <person name="Peckova H."/>
            <person name="Swords F."/>
            <person name="Hooper C."/>
            <person name="Holzer A.S."/>
            <person name="Bass D."/>
            <person name="Burki F."/>
        </authorList>
    </citation>
    <scope>NUCLEOTIDE SEQUENCE [LARGE SCALE GENOMIC DNA]</scope>
    <source>
        <strain evidence="1">20-A016</strain>
    </source>
</reference>
<name>A0ABV2ASW5_9EUKA</name>
<dbReference type="EMBL" id="JBDODL010003556">
    <property type="protein sequence ID" value="MES1922742.1"/>
    <property type="molecule type" value="Genomic_DNA"/>
</dbReference>
<sequence>MIEKVIDLESVKNHDYRINPKFTESIFNMATEINNLKEEMENEKLIILKKSNLKIKIDKVFPFGFHFVSPKNVF</sequence>
<proteinExistence type="predicted"/>
<protein>
    <submittedName>
        <fullName evidence="1">MutS-like protein</fullName>
    </submittedName>
</protein>
<gene>
    <name evidence="1" type="primary">MSH2</name>
    <name evidence="1" type="ORF">MHBO_004265</name>
</gene>
<dbReference type="Proteomes" id="UP001439008">
    <property type="component" value="Unassembled WGS sequence"/>
</dbReference>
<comment type="caution">
    <text evidence="1">The sequence shown here is derived from an EMBL/GenBank/DDBJ whole genome shotgun (WGS) entry which is preliminary data.</text>
</comment>